<keyword evidence="1" id="KW-1133">Transmembrane helix</keyword>
<evidence type="ECO:0000313" key="2">
    <source>
        <dbReference type="EMBL" id="MCA9726138.1"/>
    </source>
</evidence>
<keyword evidence="1" id="KW-0812">Transmembrane</keyword>
<gene>
    <name evidence="2" type="ORF">KC729_00540</name>
</gene>
<feature type="transmembrane region" description="Helical" evidence="1">
    <location>
        <begin position="36"/>
        <end position="62"/>
    </location>
</feature>
<dbReference type="EMBL" id="JAGQHR010000005">
    <property type="protein sequence ID" value="MCA9726138.1"/>
    <property type="molecule type" value="Genomic_DNA"/>
</dbReference>
<evidence type="ECO:0000256" key="1">
    <source>
        <dbReference type="SAM" id="Phobius"/>
    </source>
</evidence>
<dbReference type="Proteomes" id="UP000697710">
    <property type="component" value="Unassembled WGS sequence"/>
</dbReference>
<reference evidence="2" key="2">
    <citation type="journal article" date="2021" name="Microbiome">
        <title>Successional dynamics and alternative stable states in a saline activated sludge microbial community over 9 years.</title>
        <authorList>
            <person name="Wang Y."/>
            <person name="Ye J."/>
            <person name="Ju F."/>
            <person name="Liu L."/>
            <person name="Boyd J.A."/>
            <person name="Deng Y."/>
            <person name="Parks D.H."/>
            <person name="Jiang X."/>
            <person name="Yin X."/>
            <person name="Woodcroft B.J."/>
            <person name="Tyson G.W."/>
            <person name="Hugenholtz P."/>
            <person name="Polz M.F."/>
            <person name="Zhang T."/>
        </authorList>
    </citation>
    <scope>NUCLEOTIDE SEQUENCE</scope>
    <source>
        <strain evidence="2">HKST-UBA01</strain>
    </source>
</reference>
<keyword evidence="1" id="KW-0472">Membrane</keyword>
<organism evidence="2 3">
    <name type="scientific">Eiseniibacteriota bacterium</name>
    <dbReference type="NCBI Taxonomy" id="2212470"/>
    <lineage>
        <taxon>Bacteria</taxon>
        <taxon>Candidatus Eiseniibacteriota</taxon>
    </lineage>
</organism>
<proteinExistence type="predicted"/>
<name>A0A956LVJ6_UNCEI</name>
<reference evidence="2" key="1">
    <citation type="submission" date="2020-04" db="EMBL/GenBank/DDBJ databases">
        <authorList>
            <person name="Zhang T."/>
        </authorList>
    </citation>
    <scope>NUCLEOTIDE SEQUENCE</scope>
    <source>
        <strain evidence="2">HKST-UBA01</strain>
    </source>
</reference>
<evidence type="ECO:0000313" key="3">
    <source>
        <dbReference type="Proteomes" id="UP000697710"/>
    </source>
</evidence>
<feature type="transmembrane region" description="Helical" evidence="1">
    <location>
        <begin position="69"/>
        <end position="97"/>
    </location>
</feature>
<protein>
    <submittedName>
        <fullName evidence="2">Uncharacterized protein</fullName>
    </submittedName>
</protein>
<sequence>MICQRCERDLGVRTICPECKVPARPKALLVASVLELLLAILSLSMGNVILALVLGAVGFFLLRASRVAMVIALVLAVMGVVLNGIFVAGGGAAFLTAEGLKQVDPARTRIAAGGQVALHLAVLVAFLRPESRRAFRLASMGSEARQSEIEKEGGGA</sequence>
<feature type="transmembrane region" description="Helical" evidence="1">
    <location>
        <begin position="109"/>
        <end position="127"/>
    </location>
</feature>
<accession>A0A956LVJ6</accession>
<comment type="caution">
    <text evidence="2">The sequence shown here is derived from an EMBL/GenBank/DDBJ whole genome shotgun (WGS) entry which is preliminary data.</text>
</comment>
<dbReference type="AlphaFoldDB" id="A0A956LVJ6"/>